<evidence type="ECO:0000256" key="1">
    <source>
        <dbReference type="SAM" id="Phobius"/>
    </source>
</evidence>
<feature type="transmembrane region" description="Helical" evidence="1">
    <location>
        <begin position="6"/>
        <end position="24"/>
    </location>
</feature>
<sequence>MEVNILFKIAAIGIVISIINSVLIRSGREEQAQFTTLAGVILVLLMIIPLLTRLFSNIRTMFQIYY</sequence>
<keyword evidence="1" id="KW-0812">Transmembrane</keyword>
<dbReference type="PATRIC" id="fig|520767.4.peg.1568"/>
<comment type="caution">
    <text evidence="2">The sequence shown here is derived from an EMBL/GenBank/DDBJ whole genome shotgun (WGS) entry which is preliminary data.</text>
</comment>
<dbReference type="Pfam" id="PF06686">
    <property type="entry name" value="SpoIIIAC"/>
    <property type="match status" value="1"/>
</dbReference>
<accession>A0A162MGU8</accession>
<dbReference type="EMBL" id="LOHZ01000032">
    <property type="protein sequence ID" value="KYO65825.1"/>
    <property type="molecule type" value="Genomic_DNA"/>
</dbReference>
<dbReference type="AlphaFoldDB" id="A0A162MGU8"/>
<dbReference type="Proteomes" id="UP000075737">
    <property type="component" value="Unassembled WGS sequence"/>
</dbReference>
<keyword evidence="1" id="KW-0472">Membrane</keyword>
<proteinExistence type="predicted"/>
<dbReference type="RefSeq" id="WP_068748582.1">
    <property type="nucleotide sequence ID" value="NZ_LOHZ01000032.1"/>
</dbReference>
<organism evidence="2 3">
    <name type="scientific">Thermovenabulum gondwanense</name>
    <dbReference type="NCBI Taxonomy" id="520767"/>
    <lineage>
        <taxon>Bacteria</taxon>
        <taxon>Bacillati</taxon>
        <taxon>Bacillota</taxon>
        <taxon>Clostridia</taxon>
        <taxon>Thermosediminibacterales</taxon>
        <taxon>Thermosediminibacteraceae</taxon>
        <taxon>Thermovenabulum</taxon>
    </lineage>
</organism>
<keyword evidence="3" id="KW-1185">Reference proteome</keyword>
<name>A0A162MGU8_9FIRM</name>
<evidence type="ECO:0000313" key="2">
    <source>
        <dbReference type="EMBL" id="KYO65825.1"/>
    </source>
</evidence>
<dbReference type="InterPro" id="IPR025664">
    <property type="entry name" value="Spore_III_AC/AD"/>
</dbReference>
<dbReference type="InterPro" id="IPR009570">
    <property type="entry name" value="Spore_III_AC"/>
</dbReference>
<feature type="transmembrane region" description="Helical" evidence="1">
    <location>
        <begin position="36"/>
        <end position="56"/>
    </location>
</feature>
<keyword evidence="1" id="KW-1133">Transmembrane helix</keyword>
<dbReference type="STRING" id="520767.ATZ99_14630"/>
<reference evidence="2 3" key="1">
    <citation type="submission" date="2015-12" db="EMBL/GenBank/DDBJ databases">
        <title>Draft genome of Thermovenabulum gondwanense isolated from a red thermophilic microbial mat colonisisng an outflow channel of a bore well.</title>
        <authorList>
            <person name="Patel B.K."/>
        </authorList>
    </citation>
    <scope>NUCLEOTIDE SEQUENCE [LARGE SCALE GENOMIC DNA]</scope>
    <source>
        <strain evidence="2 3">R270</strain>
    </source>
</reference>
<protein>
    <recommendedName>
        <fullName evidence="4">Stage III sporulation protein AC</fullName>
    </recommendedName>
</protein>
<dbReference type="NCBIfam" id="TIGR02848">
    <property type="entry name" value="spore_III_AC"/>
    <property type="match status" value="1"/>
</dbReference>
<evidence type="ECO:0008006" key="4">
    <source>
        <dbReference type="Google" id="ProtNLM"/>
    </source>
</evidence>
<gene>
    <name evidence="2" type="ORF">ATZ99_14630</name>
</gene>
<evidence type="ECO:0000313" key="3">
    <source>
        <dbReference type="Proteomes" id="UP000075737"/>
    </source>
</evidence>